<reference evidence="1 2" key="1">
    <citation type="journal article" date="2016" name="Nat. Commun.">
        <title>Thousands of microbial genomes shed light on interconnected biogeochemical processes in an aquifer system.</title>
        <authorList>
            <person name="Anantharaman K."/>
            <person name="Brown C.T."/>
            <person name="Hug L.A."/>
            <person name="Sharon I."/>
            <person name="Castelle C.J."/>
            <person name="Probst A.J."/>
            <person name="Thomas B.C."/>
            <person name="Singh A."/>
            <person name="Wilkins M.J."/>
            <person name="Karaoz U."/>
            <person name="Brodie E.L."/>
            <person name="Williams K.H."/>
            <person name="Hubbard S.S."/>
            <person name="Banfield J.F."/>
        </authorList>
    </citation>
    <scope>NUCLEOTIDE SEQUENCE [LARGE SCALE GENOMIC DNA]</scope>
</reference>
<comment type="caution">
    <text evidence="1">The sequence shown here is derived from an EMBL/GenBank/DDBJ whole genome shotgun (WGS) entry which is preliminary data.</text>
</comment>
<dbReference type="AlphaFoldDB" id="A0A1F8BAU9"/>
<gene>
    <name evidence="1" type="ORF">A2961_00440</name>
</gene>
<organism evidence="1 2">
    <name type="scientific">Candidatus Woesebacteria bacterium RIFCSPLOWO2_01_FULL_39_21</name>
    <dbReference type="NCBI Taxonomy" id="1802519"/>
    <lineage>
        <taxon>Bacteria</taxon>
        <taxon>Candidatus Woeseibacteriota</taxon>
    </lineage>
</organism>
<sequence>MDDTEYGERDSKLVTDYRRLITEVSLAEQEKLDRVVQWVGVSEVARHRFTRMFPHYDKALYVYESGPDQICINSVREINSDGHSDLALSVARNGLSSDKSLIFKRTPHARMEWLMAQMYKVLDLDTYRVMPVEGIDKEHGTFWQFIQTDMRRTELGFDLPEYKRVPVIKSAYAVLEKIEGLMIRDQWSYIKGLDREAFLYLVERIGRLAAAEFVLGGIDLSSENVMMTKTPLRVYRIDREQHLYAFYRSLGRVDLNLLNTGWEDKEQTDCYMTGVNEQTGVIERNIDNLAHLVEVGSEIGVTSYYGKVEPIVVRQMKSQLEALKTETG</sequence>
<dbReference type="Proteomes" id="UP000177082">
    <property type="component" value="Unassembled WGS sequence"/>
</dbReference>
<protein>
    <submittedName>
        <fullName evidence="1">Uncharacterized protein</fullName>
    </submittedName>
</protein>
<accession>A0A1F8BAU9</accession>
<dbReference type="STRING" id="1802519.A2961_00440"/>
<dbReference type="EMBL" id="MGHF01000045">
    <property type="protein sequence ID" value="OGM61172.1"/>
    <property type="molecule type" value="Genomic_DNA"/>
</dbReference>
<proteinExistence type="predicted"/>
<evidence type="ECO:0000313" key="1">
    <source>
        <dbReference type="EMBL" id="OGM61172.1"/>
    </source>
</evidence>
<name>A0A1F8BAU9_9BACT</name>
<evidence type="ECO:0000313" key="2">
    <source>
        <dbReference type="Proteomes" id="UP000177082"/>
    </source>
</evidence>